<evidence type="ECO:0000313" key="8">
    <source>
        <dbReference type="Proteomes" id="UP001215280"/>
    </source>
</evidence>
<sequence>MFVDSMLLELLFGVDIDIKRLPSSHPSSPAPMPDHFKIASSWLQQFGKALQTPSIDETVSCIHPDGYLRDVLVFSWNNRCLHGHRKITAYLTNAEALKKSSIANVQLDTRPGLTSEYGRLTDKLPLTAVSAGFTFTCALGFGDGYFSLISTDSGEWKALVVMMALADIKGHEEMGHEEGDYGGHTLAWSDVNNERRKAIETNPDVVIIGAGQTGLNAAARFKQMNISALVVETNPRVGDNWRKRYPTLSLHSPRRINSMLYQSYPSTWPVFTPRDKMADWLEQYVQSLDLVVWTNSRPVPQPVYDSATKRWTVVIDRAGDLVTLHPAHIVVAAGALGAPRIPVIRDKALFSGTTLHSSEYDGGKYFAGQRVVVVGAGNTAADLCQDLTFHGAKSVTMVQRSGTWVVSRSASRVLMERMYPEELPVDVCDIMSMARPLALMKRLNKKSEAQMLEQEKETHRGLREAGLNISSGKDFFVLFYEGHGGFWLDVGCAELIRTGKVKIKQGAEIGSFTEKAVVFTDGSSLEADAVIFATSYEGICGSMRGVFGDAAIDRVGPVYGLDEEGELRGCYRPTGHPGLWFAAGDFSPSRISSKQLALEIKAIELGLLKL</sequence>
<keyword evidence="8" id="KW-1185">Reference proteome</keyword>
<gene>
    <name evidence="7" type="ORF">DFH07DRAFT_795490</name>
</gene>
<dbReference type="AlphaFoldDB" id="A0AAD7NWF0"/>
<evidence type="ECO:0000313" key="7">
    <source>
        <dbReference type="EMBL" id="KAJ7778657.1"/>
    </source>
</evidence>
<dbReference type="GO" id="GO:0050661">
    <property type="term" value="F:NADP binding"/>
    <property type="evidence" value="ECO:0007669"/>
    <property type="project" value="InterPro"/>
</dbReference>
<dbReference type="GO" id="GO:0004499">
    <property type="term" value="F:N,N-dimethylaniline monooxygenase activity"/>
    <property type="evidence" value="ECO:0007669"/>
    <property type="project" value="InterPro"/>
</dbReference>
<accession>A0AAD7NWF0</accession>
<dbReference type="FunFam" id="3.50.50.60:FF:000023">
    <property type="entry name" value="Dimethylaniline monooxygenase [N-oxide-forming]"/>
    <property type="match status" value="1"/>
</dbReference>
<organism evidence="7 8">
    <name type="scientific">Mycena maculata</name>
    <dbReference type="NCBI Taxonomy" id="230809"/>
    <lineage>
        <taxon>Eukaryota</taxon>
        <taxon>Fungi</taxon>
        <taxon>Dikarya</taxon>
        <taxon>Basidiomycota</taxon>
        <taxon>Agaricomycotina</taxon>
        <taxon>Agaricomycetes</taxon>
        <taxon>Agaricomycetidae</taxon>
        <taxon>Agaricales</taxon>
        <taxon>Marasmiineae</taxon>
        <taxon>Mycenaceae</taxon>
        <taxon>Mycena</taxon>
    </lineage>
</organism>
<dbReference type="PRINTS" id="PR00368">
    <property type="entry name" value="FADPNR"/>
</dbReference>
<dbReference type="InterPro" id="IPR036188">
    <property type="entry name" value="FAD/NAD-bd_sf"/>
</dbReference>
<evidence type="ECO:0000256" key="4">
    <source>
        <dbReference type="ARBA" id="ARBA00022827"/>
    </source>
</evidence>
<dbReference type="PANTHER" id="PTHR43539">
    <property type="entry name" value="FLAVIN-BINDING MONOOXYGENASE-LIKE PROTEIN (AFU_ORTHOLOGUE AFUA_4G09220)"/>
    <property type="match status" value="1"/>
</dbReference>
<comment type="cofactor">
    <cofactor evidence="1">
        <name>FAD</name>
        <dbReference type="ChEBI" id="CHEBI:57692"/>
    </cofactor>
</comment>
<keyword evidence="6" id="KW-0560">Oxidoreductase</keyword>
<dbReference type="PRINTS" id="PR00411">
    <property type="entry name" value="PNDRDTASEI"/>
</dbReference>
<dbReference type="InterPro" id="IPR020946">
    <property type="entry name" value="Flavin_mOase-like"/>
</dbReference>
<comment type="caution">
    <text evidence="7">The sequence shown here is derived from an EMBL/GenBank/DDBJ whole genome shotgun (WGS) entry which is preliminary data.</text>
</comment>
<evidence type="ECO:0000256" key="2">
    <source>
        <dbReference type="ARBA" id="ARBA00009183"/>
    </source>
</evidence>
<evidence type="ECO:0000256" key="6">
    <source>
        <dbReference type="ARBA" id="ARBA00023002"/>
    </source>
</evidence>
<dbReference type="EMBL" id="JARJLG010000008">
    <property type="protein sequence ID" value="KAJ7778657.1"/>
    <property type="molecule type" value="Genomic_DNA"/>
</dbReference>
<dbReference type="SUPFAM" id="SSF51905">
    <property type="entry name" value="FAD/NAD(P)-binding domain"/>
    <property type="match status" value="1"/>
</dbReference>
<evidence type="ECO:0000256" key="5">
    <source>
        <dbReference type="ARBA" id="ARBA00022857"/>
    </source>
</evidence>
<dbReference type="GO" id="GO:0050660">
    <property type="term" value="F:flavin adenine dinucleotide binding"/>
    <property type="evidence" value="ECO:0007669"/>
    <property type="project" value="InterPro"/>
</dbReference>
<evidence type="ECO:0000256" key="1">
    <source>
        <dbReference type="ARBA" id="ARBA00001974"/>
    </source>
</evidence>
<comment type="similarity">
    <text evidence="2">Belongs to the FMO family.</text>
</comment>
<keyword evidence="3" id="KW-0285">Flavoprotein</keyword>
<keyword evidence="4" id="KW-0274">FAD</keyword>
<dbReference type="InterPro" id="IPR050982">
    <property type="entry name" value="Auxin_biosynth/cation_transpt"/>
</dbReference>
<dbReference type="PANTHER" id="PTHR43539:SF68">
    <property type="entry name" value="FLAVIN-BINDING MONOOXYGENASE-LIKE PROTEIN (AFU_ORTHOLOGUE AFUA_4G09220)"/>
    <property type="match status" value="1"/>
</dbReference>
<reference evidence="7" key="1">
    <citation type="submission" date="2023-03" db="EMBL/GenBank/DDBJ databases">
        <title>Massive genome expansion in bonnet fungi (Mycena s.s.) driven by repeated elements and novel gene families across ecological guilds.</title>
        <authorList>
            <consortium name="Lawrence Berkeley National Laboratory"/>
            <person name="Harder C.B."/>
            <person name="Miyauchi S."/>
            <person name="Viragh M."/>
            <person name="Kuo A."/>
            <person name="Thoen E."/>
            <person name="Andreopoulos B."/>
            <person name="Lu D."/>
            <person name="Skrede I."/>
            <person name="Drula E."/>
            <person name="Henrissat B."/>
            <person name="Morin E."/>
            <person name="Kohler A."/>
            <person name="Barry K."/>
            <person name="LaButti K."/>
            <person name="Morin E."/>
            <person name="Salamov A."/>
            <person name="Lipzen A."/>
            <person name="Mereny Z."/>
            <person name="Hegedus B."/>
            <person name="Baldrian P."/>
            <person name="Stursova M."/>
            <person name="Weitz H."/>
            <person name="Taylor A."/>
            <person name="Grigoriev I.V."/>
            <person name="Nagy L.G."/>
            <person name="Martin F."/>
            <person name="Kauserud H."/>
        </authorList>
    </citation>
    <scope>NUCLEOTIDE SEQUENCE</scope>
    <source>
        <strain evidence="7">CBHHK188m</strain>
    </source>
</reference>
<evidence type="ECO:0000256" key="3">
    <source>
        <dbReference type="ARBA" id="ARBA00022630"/>
    </source>
</evidence>
<dbReference type="Pfam" id="PF00743">
    <property type="entry name" value="FMO-like"/>
    <property type="match status" value="1"/>
</dbReference>
<dbReference type="Gene3D" id="3.50.50.60">
    <property type="entry name" value="FAD/NAD(P)-binding domain"/>
    <property type="match status" value="1"/>
</dbReference>
<name>A0AAD7NWF0_9AGAR</name>
<proteinExistence type="inferred from homology"/>
<protein>
    <submittedName>
        <fullName evidence="7">FAD/NAD-P-binding domain-containing protein</fullName>
    </submittedName>
</protein>
<dbReference type="Proteomes" id="UP001215280">
    <property type="component" value="Unassembled WGS sequence"/>
</dbReference>
<keyword evidence="5" id="KW-0521">NADP</keyword>